<feature type="compositionally biased region" description="Low complexity" evidence="1">
    <location>
        <begin position="75"/>
        <end position="88"/>
    </location>
</feature>
<evidence type="ECO:0000256" key="1">
    <source>
        <dbReference type="SAM" id="MobiDB-lite"/>
    </source>
</evidence>
<name>A0A835TDR9_9CHLO</name>
<feature type="region of interest" description="Disordered" evidence="1">
    <location>
        <begin position="49"/>
        <end position="95"/>
    </location>
</feature>
<dbReference type="AlphaFoldDB" id="A0A835TDR9"/>
<protein>
    <submittedName>
        <fullName evidence="2">Uncharacterized protein</fullName>
    </submittedName>
</protein>
<dbReference type="EMBL" id="JAEHOD010000031">
    <property type="protein sequence ID" value="KAG2443258.1"/>
    <property type="molecule type" value="Genomic_DNA"/>
</dbReference>
<accession>A0A835TDR9</accession>
<evidence type="ECO:0000313" key="3">
    <source>
        <dbReference type="Proteomes" id="UP000613740"/>
    </source>
</evidence>
<keyword evidence="3" id="KW-1185">Reference proteome</keyword>
<gene>
    <name evidence="2" type="ORF">HYH02_009331</name>
</gene>
<reference evidence="2" key="1">
    <citation type="journal article" date="2020" name="bioRxiv">
        <title>Comparative genomics of Chlamydomonas.</title>
        <authorList>
            <person name="Craig R.J."/>
            <person name="Hasan A.R."/>
            <person name="Ness R.W."/>
            <person name="Keightley P.D."/>
        </authorList>
    </citation>
    <scope>NUCLEOTIDE SEQUENCE</scope>
    <source>
        <strain evidence="2">CCAP 11/173</strain>
    </source>
</reference>
<feature type="compositionally biased region" description="Gly residues" evidence="1">
    <location>
        <begin position="64"/>
        <end position="74"/>
    </location>
</feature>
<dbReference type="Proteomes" id="UP000613740">
    <property type="component" value="Unassembled WGS sequence"/>
</dbReference>
<proteinExistence type="predicted"/>
<evidence type="ECO:0000313" key="2">
    <source>
        <dbReference type="EMBL" id="KAG2443258.1"/>
    </source>
</evidence>
<dbReference type="OrthoDB" id="540371at2759"/>
<comment type="caution">
    <text evidence="2">The sequence shown here is derived from an EMBL/GenBank/DDBJ whole genome shotgun (WGS) entry which is preliminary data.</text>
</comment>
<sequence>MVALHEQYFGAAAQPINDSVTAEFNQQYALAKMKVSMKMLAEKSVKKDAGGFGAGKRAGKGRFGDAGQGGGRGNGRPAAPAAPAAAAAAGGGAGR</sequence>
<organism evidence="2 3">
    <name type="scientific">Chlamydomonas schloesseri</name>
    <dbReference type="NCBI Taxonomy" id="2026947"/>
    <lineage>
        <taxon>Eukaryota</taxon>
        <taxon>Viridiplantae</taxon>
        <taxon>Chlorophyta</taxon>
        <taxon>core chlorophytes</taxon>
        <taxon>Chlorophyceae</taxon>
        <taxon>CS clade</taxon>
        <taxon>Chlamydomonadales</taxon>
        <taxon>Chlamydomonadaceae</taxon>
        <taxon>Chlamydomonas</taxon>
    </lineage>
</organism>